<dbReference type="Pfam" id="PF17784">
    <property type="entry name" value="Sulfotransfer_4"/>
    <property type="match status" value="1"/>
</dbReference>
<keyword evidence="3" id="KW-1185">Reference proteome</keyword>
<proteinExistence type="predicted"/>
<protein>
    <recommendedName>
        <fullName evidence="4">P-loop containing nucleoside triphosphate hydrolase protein</fullName>
    </recommendedName>
</protein>
<accession>A0ABR1KQU3</accession>
<keyword evidence="1" id="KW-0812">Transmembrane</keyword>
<keyword evidence="1" id="KW-0472">Membrane</keyword>
<dbReference type="InterPro" id="IPR040632">
    <property type="entry name" value="Sulfotransfer_4"/>
</dbReference>
<dbReference type="Proteomes" id="UP001363622">
    <property type="component" value="Unassembled WGS sequence"/>
</dbReference>
<organism evidence="2 3">
    <name type="scientific">Phyllosticta citriasiana</name>
    <dbReference type="NCBI Taxonomy" id="595635"/>
    <lineage>
        <taxon>Eukaryota</taxon>
        <taxon>Fungi</taxon>
        <taxon>Dikarya</taxon>
        <taxon>Ascomycota</taxon>
        <taxon>Pezizomycotina</taxon>
        <taxon>Dothideomycetes</taxon>
        <taxon>Dothideomycetes incertae sedis</taxon>
        <taxon>Botryosphaeriales</taxon>
        <taxon>Phyllostictaceae</taxon>
        <taxon>Phyllosticta</taxon>
    </lineage>
</organism>
<evidence type="ECO:0000313" key="2">
    <source>
        <dbReference type="EMBL" id="KAK7519908.1"/>
    </source>
</evidence>
<gene>
    <name evidence="2" type="ORF">IWZ03DRAFT_124641</name>
</gene>
<comment type="caution">
    <text evidence="2">The sequence shown here is derived from an EMBL/GenBank/DDBJ whole genome shotgun (WGS) entry which is preliminary data.</text>
</comment>
<dbReference type="PANTHER" id="PTHR36978">
    <property type="entry name" value="P-LOOP CONTAINING NUCLEOTIDE TRIPHOSPHATE HYDROLASE"/>
    <property type="match status" value="1"/>
</dbReference>
<dbReference type="Gene3D" id="3.40.50.300">
    <property type="entry name" value="P-loop containing nucleotide triphosphate hydrolases"/>
    <property type="match status" value="1"/>
</dbReference>
<reference evidence="2 3" key="1">
    <citation type="submission" date="2024-04" db="EMBL/GenBank/DDBJ databases">
        <title>Phyllosticta paracitricarpa is synonymous to the EU quarantine fungus P. citricarpa based on phylogenomic analyses.</title>
        <authorList>
            <consortium name="Lawrence Berkeley National Laboratory"/>
            <person name="Van Ingen-Buijs V.A."/>
            <person name="Van Westerhoven A.C."/>
            <person name="Haridas S."/>
            <person name="Skiadas P."/>
            <person name="Martin F."/>
            <person name="Groenewald J.Z."/>
            <person name="Crous P.W."/>
            <person name="Seidl M.F."/>
        </authorList>
    </citation>
    <scope>NUCLEOTIDE SEQUENCE [LARGE SCALE GENOMIC DNA]</scope>
    <source>
        <strain evidence="2 3">CBS 123371</strain>
    </source>
</reference>
<feature type="transmembrane region" description="Helical" evidence="1">
    <location>
        <begin position="235"/>
        <end position="265"/>
    </location>
</feature>
<dbReference type="EMBL" id="JBBPHU010000003">
    <property type="protein sequence ID" value="KAK7519908.1"/>
    <property type="molecule type" value="Genomic_DNA"/>
</dbReference>
<dbReference type="SUPFAM" id="SSF52540">
    <property type="entry name" value="P-loop containing nucleoside triphosphate hydrolases"/>
    <property type="match status" value="1"/>
</dbReference>
<keyword evidence="1" id="KW-1133">Transmembrane helix</keyword>
<sequence length="271" mass="32130">MAEEKEPVKRVVPMKVLVLGVSRTGTSSTREALKILGFRDVYDYDYMTWHWGQAELWCKAIRAKWEGGPPMTEDDWNTLLGRCRAVVDNPGNLFGKELAEVYPNAKIVLNVRDNADVWWKSFSATIYRNVSHHYKNPSLLTRYIHHVNPHPEWHKWDDLNRLMVKYGATQGKHYYDEHNERVKREVPNDRLLVWNVKQGWGPLCKHLERDVPDQEFPHVYETKDYQDKAQYVWRLLYWMAFWHTFWTGVFFCGVGVILYLVAALFRRMIGV</sequence>
<evidence type="ECO:0000256" key="1">
    <source>
        <dbReference type="SAM" id="Phobius"/>
    </source>
</evidence>
<dbReference type="InterPro" id="IPR027417">
    <property type="entry name" value="P-loop_NTPase"/>
</dbReference>
<evidence type="ECO:0008006" key="4">
    <source>
        <dbReference type="Google" id="ProtNLM"/>
    </source>
</evidence>
<dbReference type="PANTHER" id="PTHR36978:SF4">
    <property type="entry name" value="P-LOOP CONTAINING NUCLEOSIDE TRIPHOSPHATE HYDROLASE PROTEIN"/>
    <property type="match status" value="1"/>
</dbReference>
<evidence type="ECO:0000313" key="3">
    <source>
        <dbReference type="Proteomes" id="UP001363622"/>
    </source>
</evidence>
<name>A0ABR1KQU3_9PEZI</name>